<evidence type="ECO:0000313" key="4">
    <source>
        <dbReference type="EMBL" id="COV16636.1"/>
    </source>
</evidence>
<dbReference type="AlphaFoldDB" id="A0A0U0QNG1"/>
<dbReference type="EMBL" id="CFOE01000136">
    <property type="protein sequence ID" value="CFE39003.1"/>
    <property type="molecule type" value="Genomic_DNA"/>
</dbReference>
<dbReference type="Proteomes" id="UP000045842">
    <property type="component" value="Unassembled WGS sequence"/>
</dbReference>
<accession>A0A0U0QNG1</accession>
<evidence type="ECO:0000313" key="6">
    <source>
        <dbReference type="EMBL" id="COW29784.1"/>
    </source>
</evidence>
<dbReference type="Proteomes" id="UP000048600">
    <property type="component" value="Unassembled WGS sequence"/>
</dbReference>
<dbReference type="Proteomes" id="UP000046947">
    <property type="component" value="Unassembled WGS sequence"/>
</dbReference>
<sequence>MIPSIKAPRASSIRSVSDSAGVRVVRLPSAYSYSACESNPIRPSPDGR</sequence>
<protein>
    <submittedName>
        <fullName evidence="4">Uncharacterized protein</fullName>
    </submittedName>
</protein>
<evidence type="ECO:0000313" key="7">
    <source>
        <dbReference type="EMBL" id="COX06545.1"/>
    </source>
</evidence>
<proteinExistence type="predicted"/>
<reference evidence="4" key="1">
    <citation type="submission" date="2015-03" db="EMBL/GenBank/DDBJ databases">
        <authorList>
            <person name="Murphy D."/>
        </authorList>
    </citation>
    <scope>NUCLEOTIDE SEQUENCE [LARGE SCALE GENOMIC DNA]</scope>
    <source>
        <strain evidence="4">K00500041</strain>
    </source>
</reference>
<organism evidence="4 9">
    <name type="scientific">Mycobacterium tuberculosis</name>
    <dbReference type="NCBI Taxonomy" id="1773"/>
    <lineage>
        <taxon>Bacteria</taxon>
        <taxon>Bacillati</taxon>
        <taxon>Actinomycetota</taxon>
        <taxon>Actinomycetes</taxon>
        <taxon>Mycobacteriales</taxon>
        <taxon>Mycobacteriaceae</taxon>
        <taxon>Mycobacterium</taxon>
        <taxon>Mycobacterium tuberculosis complex</taxon>
    </lineage>
</organism>
<evidence type="ECO:0000313" key="1">
    <source>
        <dbReference type="EMBL" id="CFE39003.1"/>
    </source>
</evidence>
<dbReference type="Proteomes" id="UP000046680">
    <property type="component" value="Unassembled WGS sequence"/>
</dbReference>
<evidence type="ECO:0000313" key="10">
    <source>
        <dbReference type="Proteomes" id="UP000039021"/>
    </source>
</evidence>
<name>A0A0U0QNG1_MYCTX</name>
<evidence type="ECO:0000313" key="15">
    <source>
        <dbReference type="Proteomes" id="UP000048289"/>
    </source>
</evidence>
<dbReference type="EMBL" id="CHKL01000611">
    <property type="protein sequence ID" value="COX06545.1"/>
    <property type="molecule type" value="Genomic_DNA"/>
</dbReference>
<dbReference type="EMBL" id="CSAD01000682">
    <property type="protein sequence ID" value="COW29784.1"/>
    <property type="molecule type" value="Genomic_DNA"/>
</dbReference>
<evidence type="ECO:0000313" key="11">
    <source>
        <dbReference type="Proteomes" id="UP000044938"/>
    </source>
</evidence>
<dbReference type="EMBL" id="CGCX01000530">
    <property type="protein sequence ID" value="CFR78117.1"/>
    <property type="molecule type" value="Genomic_DNA"/>
</dbReference>
<evidence type="ECO:0000313" key="9">
    <source>
        <dbReference type="Proteomes" id="UP000038802"/>
    </source>
</evidence>
<evidence type="ECO:0000313" key="2">
    <source>
        <dbReference type="EMBL" id="CFE48165.1"/>
    </source>
</evidence>
<reference evidence="9 10" key="3">
    <citation type="submission" date="2015-03" db="EMBL/GenBank/DDBJ databases">
        <authorList>
            <consortium name="Pathogen Informatics"/>
        </authorList>
    </citation>
    <scope>NUCLEOTIDE SEQUENCE [LARGE SCALE GENOMIC DNA]</scope>
    <source>
        <strain evidence="3 13">C09601061</strain>
        <strain evidence="6 12">G09801536</strain>
        <strain evidence="1 15">G09901357</strain>
        <strain evidence="2 14">H09601792</strain>
        <strain evidence="9">K00500041</strain>
        <strain evidence="5 11">M09401471</strain>
        <strain evidence="10">N09902308</strain>
        <strain evidence="7 16">P00601463</strain>
    </source>
</reference>
<evidence type="ECO:0000313" key="12">
    <source>
        <dbReference type="Proteomes" id="UP000045842"/>
    </source>
</evidence>
<evidence type="ECO:0000313" key="14">
    <source>
        <dbReference type="Proteomes" id="UP000046947"/>
    </source>
</evidence>
<dbReference type="EMBL" id="CFOH01000111">
    <property type="protein sequence ID" value="CFE48165.1"/>
    <property type="molecule type" value="Genomic_DNA"/>
</dbReference>
<gene>
    <name evidence="3" type="ORF">ERS007657_01638</name>
    <name evidence="6" type="ORF">ERS007679_03583</name>
    <name evidence="1" type="ORF">ERS007681_01374</name>
    <name evidence="2" type="ORF">ERS007688_00994</name>
    <name evidence="4" type="ORF">ERS007703_00701</name>
    <name evidence="5" type="ORF">ERS007720_02232</name>
    <name evidence="8" type="ORF">ERS007739_01116</name>
    <name evidence="7" type="ORF">ERS007741_03729</name>
</gene>
<dbReference type="EMBL" id="CSAE01000046">
    <property type="protein sequence ID" value="COV16636.1"/>
    <property type="molecule type" value="Genomic_DNA"/>
</dbReference>
<evidence type="ECO:0000313" key="3">
    <source>
        <dbReference type="EMBL" id="CFR78117.1"/>
    </source>
</evidence>
<dbReference type="Proteomes" id="UP000048289">
    <property type="component" value="Unassembled WGS sequence"/>
</dbReference>
<dbReference type="EMBL" id="CSAJ01000272">
    <property type="protein sequence ID" value="COW28222.1"/>
    <property type="molecule type" value="Genomic_DNA"/>
</dbReference>
<evidence type="ECO:0000313" key="16">
    <source>
        <dbReference type="Proteomes" id="UP000048600"/>
    </source>
</evidence>
<dbReference type="EMBL" id="CSBK01000388">
    <property type="protein sequence ID" value="COX34143.1"/>
    <property type="molecule type" value="Genomic_DNA"/>
</dbReference>
<reference evidence="8" key="2">
    <citation type="submission" date="2015-03" db="EMBL/GenBank/DDBJ databases">
        <authorList>
            <consortium name="Pathogen Informatics"/>
            <person name="Murphy D."/>
        </authorList>
    </citation>
    <scope>NUCLEOTIDE SEQUENCE</scope>
    <source>
        <strain evidence="8">N09902308</strain>
    </source>
</reference>
<evidence type="ECO:0000313" key="5">
    <source>
        <dbReference type="EMBL" id="COW28222.1"/>
    </source>
</evidence>
<evidence type="ECO:0000313" key="8">
    <source>
        <dbReference type="EMBL" id="COX34143.1"/>
    </source>
</evidence>
<dbReference type="Proteomes" id="UP000038802">
    <property type="component" value="Unassembled WGS sequence"/>
</dbReference>
<dbReference type="Proteomes" id="UP000044938">
    <property type="component" value="Unassembled WGS sequence"/>
</dbReference>
<evidence type="ECO:0000313" key="13">
    <source>
        <dbReference type="Proteomes" id="UP000046680"/>
    </source>
</evidence>
<dbReference type="Proteomes" id="UP000039021">
    <property type="component" value="Unassembled WGS sequence"/>
</dbReference>